<comment type="pathway">
    <text evidence="1 5">Carbohydrate metabolism; hexose metabolism.</text>
</comment>
<comment type="catalytic activity">
    <reaction evidence="5">
        <text>alpha-D-glucose = beta-D-glucose</text>
        <dbReference type="Rhea" id="RHEA:10264"/>
        <dbReference type="ChEBI" id="CHEBI:15903"/>
        <dbReference type="ChEBI" id="CHEBI:17925"/>
        <dbReference type="EC" id="5.1.3.3"/>
    </reaction>
</comment>
<feature type="chain" id="PRO_5016797742" description="Aldose 1-epimerase" evidence="9">
    <location>
        <begin position="26"/>
        <end position="401"/>
    </location>
</feature>
<proteinExistence type="inferred from homology"/>
<dbReference type="PANTHER" id="PTHR10091:SF0">
    <property type="entry name" value="GALACTOSE MUTAROTASE"/>
    <property type="match status" value="1"/>
</dbReference>
<dbReference type="EC" id="5.1.3.3" evidence="5"/>
<dbReference type="SUPFAM" id="SSF74650">
    <property type="entry name" value="Galactose mutarotase-like"/>
    <property type="match status" value="1"/>
</dbReference>
<feature type="binding site" evidence="8">
    <location>
        <begin position="190"/>
        <end position="192"/>
    </location>
    <ligand>
        <name>beta-D-galactose</name>
        <dbReference type="ChEBI" id="CHEBI:27667"/>
    </ligand>
</feature>
<feature type="binding site" evidence="8">
    <location>
        <begin position="91"/>
        <end position="92"/>
    </location>
    <ligand>
        <name>beta-D-galactose</name>
        <dbReference type="ChEBI" id="CHEBI:27667"/>
    </ligand>
</feature>
<evidence type="ECO:0000313" key="11">
    <source>
        <dbReference type="Proteomes" id="UP000256970"/>
    </source>
</evidence>
<feature type="active site" description="Proton donor" evidence="6">
    <location>
        <position position="190"/>
    </location>
</feature>
<evidence type="ECO:0000313" key="10">
    <source>
        <dbReference type="EMBL" id="SZX65303.1"/>
    </source>
</evidence>
<evidence type="ECO:0000256" key="4">
    <source>
        <dbReference type="ARBA" id="ARBA00023277"/>
    </source>
</evidence>
<dbReference type="Gene3D" id="2.70.98.10">
    <property type="match status" value="1"/>
</dbReference>
<evidence type="ECO:0000256" key="9">
    <source>
        <dbReference type="SAM" id="SignalP"/>
    </source>
</evidence>
<dbReference type="GO" id="GO:0030246">
    <property type="term" value="F:carbohydrate binding"/>
    <property type="evidence" value="ECO:0007669"/>
    <property type="project" value="InterPro"/>
</dbReference>
<dbReference type="Proteomes" id="UP000256970">
    <property type="component" value="Unassembled WGS sequence"/>
</dbReference>
<evidence type="ECO:0000256" key="2">
    <source>
        <dbReference type="ARBA" id="ARBA00006206"/>
    </source>
</evidence>
<keyword evidence="11" id="KW-1185">Reference proteome</keyword>
<dbReference type="CDD" id="cd09019">
    <property type="entry name" value="galactose_mutarotase_like"/>
    <property type="match status" value="1"/>
</dbReference>
<dbReference type="GO" id="GO:0006006">
    <property type="term" value="P:glucose metabolic process"/>
    <property type="evidence" value="ECO:0007669"/>
    <property type="project" value="TreeGrafter"/>
</dbReference>
<evidence type="ECO:0000256" key="3">
    <source>
        <dbReference type="ARBA" id="ARBA00023235"/>
    </source>
</evidence>
<keyword evidence="4 5" id="KW-0119">Carbohydrate metabolism</keyword>
<dbReference type="STRING" id="3088.A0A383VK32"/>
<feature type="active site" description="Proton acceptor" evidence="6">
    <location>
        <position position="366"/>
    </location>
</feature>
<evidence type="ECO:0000256" key="5">
    <source>
        <dbReference type="PIRNR" id="PIRNR005096"/>
    </source>
</evidence>
<evidence type="ECO:0000256" key="7">
    <source>
        <dbReference type="PIRSR" id="PIRSR005096-2"/>
    </source>
</evidence>
<dbReference type="PIRSF" id="PIRSF005096">
    <property type="entry name" value="GALM"/>
    <property type="match status" value="1"/>
</dbReference>
<dbReference type="InterPro" id="IPR014718">
    <property type="entry name" value="GH-type_carb-bd"/>
</dbReference>
<dbReference type="UniPathway" id="UPA00242"/>
<protein>
    <recommendedName>
        <fullName evidence="5">Aldose 1-epimerase</fullName>
        <ecNumber evidence="5">5.1.3.3</ecNumber>
    </recommendedName>
</protein>
<keyword evidence="9" id="KW-0732">Signal</keyword>
<accession>A0A383VK32</accession>
<name>A0A383VK32_TETOB</name>
<evidence type="ECO:0000256" key="8">
    <source>
        <dbReference type="PIRSR" id="PIRSR005096-3"/>
    </source>
</evidence>
<comment type="similarity">
    <text evidence="2 5">Belongs to the aldose epimerase family.</text>
</comment>
<organism evidence="10 11">
    <name type="scientific">Tetradesmus obliquus</name>
    <name type="common">Green alga</name>
    <name type="synonym">Acutodesmus obliquus</name>
    <dbReference type="NCBI Taxonomy" id="3088"/>
    <lineage>
        <taxon>Eukaryota</taxon>
        <taxon>Viridiplantae</taxon>
        <taxon>Chlorophyta</taxon>
        <taxon>core chlorophytes</taxon>
        <taxon>Chlorophyceae</taxon>
        <taxon>CS clade</taxon>
        <taxon>Sphaeropleales</taxon>
        <taxon>Scenedesmaceae</taxon>
        <taxon>Tetradesmus</taxon>
    </lineage>
</organism>
<keyword evidence="3 5" id="KW-0413">Isomerase</keyword>
<dbReference type="GO" id="GO:0004034">
    <property type="term" value="F:aldose 1-epimerase activity"/>
    <property type="evidence" value="ECO:0007669"/>
    <property type="project" value="UniProtKB-EC"/>
</dbReference>
<dbReference type="GO" id="GO:0033499">
    <property type="term" value="P:galactose catabolic process via UDP-galactose, Leloir pathway"/>
    <property type="evidence" value="ECO:0007669"/>
    <property type="project" value="TreeGrafter"/>
</dbReference>
<dbReference type="InterPro" id="IPR047215">
    <property type="entry name" value="Galactose_mutarotase-like"/>
</dbReference>
<reference evidence="10 11" key="1">
    <citation type="submission" date="2016-10" db="EMBL/GenBank/DDBJ databases">
        <authorList>
            <person name="Cai Z."/>
        </authorList>
    </citation>
    <scope>NUCLEOTIDE SEQUENCE [LARGE SCALE GENOMIC DNA]</scope>
</reference>
<sequence length="401" mass="41646">MHQAPVKVLLAAAVVAAVLVLAASAEGITLQNKHGFKVVLTPTGATIQKLFVPSCKGKHRLVNVVLGYENATGYALDPHPNFGATVGRVANRIANASFSLDGKAYTLQANDGSSSLHGGAVPWAKAAWRGSASRDGLSATFEYTSLDGEAGFPGTVAAKVVYSIPAAGSSLAINMSATSDKATPLSIINHAYFNLKGAGNGDILDHIVQLSAHHYTPAAEGTLVPSGMVAPVAGSPYDFTKPKSVRHDLLRANGGAIRGYDTNFVLPPPTGTSTKAPEWWAPGVNPQAAHDAPTRPLAWAATVTEPRSGMRLRMLTNAPGMQLYTGNSLDGKQPGPGVVDAAAAHHGQAAAHAGAYYQRYSGLCLEAQAFPNAINTPGFPSSVLRPGQAFSNRVTYEFSCA</sequence>
<evidence type="ECO:0000256" key="1">
    <source>
        <dbReference type="ARBA" id="ARBA00005028"/>
    </source>
</evidence>
<feature type="binding site" evidence="7">
    <location>
        <position position="261"/>
    </location>
    <ligand>
        <name>beta-D-galactose</name>
        <dbReference type="ChEBI" id="CHEBI:27667"/>
    </ligand>
</feature>
<dbReference type="InterPro" id="IPR008183">
    <property type="entry name" value="Aldose_1/G6P_1-epimerase"/>
</dbReference>
<dbReference type="InterPro" id="IPR015443">
    <property type="entry name" value="Aldose_1-epimerase"/>
</dbReference>
<feature type="signal peptide" evidence="9">
    <location>
        <begin position="1"/>
        <end position="25"/>
    </location>
</feature>
<dbReference type="PANTHER" id="PTHR10091">
    <property type="entry name" value="ALDOSE-1-EPIMERASE"/>
    <property type="match status" value="1"/>
</dbReference>
<gene>
    <name evidence="10" type="ORF">BQ4739_LOCUS5741</name>
</gene>
<dbReference type="AlphaFoldDB" id="A0A383VK32"/>
<dbReference type="EMBL" id="FNXT01000609">
    <property type="protein sequence ID" value="SZX65303.1"/>
    <property type="molecule type" value="Genomic_DNA"/>
</dbReference>
<evidence type="ECO:0000256" key="6">
    <source>
        <dbReference type="PIRSR" id="PIRSR005096-1"/>
    </source>
</evidence>
<dbReference type="InterPro" id="IPR011013">
    <property type="entry name" value="Gal_mutarotase_sf_dom"/>
</dbReference>
<dbReference type="Pfam" id="PF01263">
    <property type="entry name" value="Aldose_epim"/>
    <property type="match status" value="1"/>
</dbReference>